<organism evidence="3">
    <name type="scientific">freshwater metagenome</name>
    <dbReference type="NCBI Taxonomy" id="449393"/>
    <lineage>
        <taxon>unclassified sequences</taxon>
        <taxon>metagenomes</taxon>
        <taxon>ecological metagenomes</taxon>
    </lineage>
</organism>
<dbReference type="CDD" id="cd18613">
    <property type="entry name" value="GH130"/>
    <property type="match status" value="1"/>
</dbReference>
<dbReference type="PANTHER" id="PTHR34106">
    <property type="entry name" value="GLYCOSIDASE"/>
    <property type="match status" value="1"/>
</dbReference>
<accession>A0A6J6JS02</accession>
<dbReference type="Gene3D" id="2.115.10.20">
    <property type="entry name" value="Glycosyl hydrolase domain, family 43"/>
    <property type="match status" value="1"/>
</dbReference>
<evidence type="ECO:0000313" key="4">
    <source>
        <dbReference type="EMBL" id="CAB4656022.1"/>
    </source>
</evidence>
<sequence length="494" mass="55322">MIGAGSSDFLVHRTPHRLLPDATRVISRLFVAGQEDYGASQSRASLVIDRVLALSEEDVCRALEDVYSRFAERHQDLTHDLEMHAHRVANRVQPGVILSEERWRLIGALFSHEFSIESAALTNPSIVPHPDQSDLESGAIRFMMSVRCIGEGHRSSIGFREGVIYEDGHVDITSPGEHPVIGTHWEPLLLQANFKGLLEEMDDLGENARFIMSQLGESFTLTDLNTVLFRFLDDRDSFRNADTTVHHFRMIAERNYSVSFSTERDVSERVLWPVSYAEWRGMEDARFVQFTEDDGSSRYVASYTAFDGTNISQQLLSTNDFLVFETHPIAGKAARGKGMAFFPRKIGGMYAAMSRADNESNWVTFSDHLDYWNSSMSVQIPLRPWELIQVGNSGSPIETEAGWLLMTHAVGPMRTYCISASLLDLDDPSRVIGVLGEPLLTPQNDERDGYVPNVVYSCGSMLANSRLVIPYGISDHAIGIATVDLNELLERLTQ</sequence>
<evidence type="ECO:0000256" key="2">
    <source>
        <dbReference type="ARBA" id="ARBA00022679"/>
    </source>
</evidence>
<gene>
    <name evidence="3" type="ORF">UFOPK2086_00887</name>
    <name evidence="4" type="ORF">UFOPK2214_00912</name>
</gene>
<evidence type="ECO:0000313" key="3">
    <source>
        <dbReference type="EMBL" id="CAB4639852.1"/>
    </source>
</evidence>
<dbReference type="InterPro" id="IPR007184">
    <property type="entry name" value="Mannoside_phosphorylase"/>
</dbReference>
<dbReference type="EMBL" id="CAEZWJ010000024">
    <property type="protein sequence ID" value="CAB4656022.1"/>
    <property type="molecule type" value="Genomic_DNA"/>
</dbReference>
<keyword evidence="2" id="KW-0808">Transferase</keyword>
<reference evidence="3" key="1">
    <citation type="submission" date="2020-05" db="EMBL/GenBank/DDBJ databases">
        <authorList>
            <person name="Chiriac C."/>
            <person name="Salcher M."/>
            <person name="Ghai R."/>
            <person name="Kavagutti S V."/>
        </authorList>
    </citation>
    <scope>NUCLEOTIDE SEQUENCE</scope>
</reference>
<dbReference type="EMBL" id="CAEZVQ010000120">
    <property type="protein sequence ID" value="CAB4639852.1"/>
    <property type="molecule type" value="Genomic_DNA"/>
</dbReference>
<evidence type="ECO:0000256" key="1">
    <source>
        <dbReference type="ARBA" id="ARBA00022676"/>
    </source>
</evidence>
<name>A0A6J6JS02_9ZZZZ</name>
<dbReference type="AlphaFoldDB" id="A0A6J6JS02"/>
<protein>
    <submittedName>
        <fullName evidence="3">Unannotated protein</fullName>
    </submittedName>
</protein>
<dbReference type="InterPro" id="IPR023296">
    <property type="entry name" value="Glyco_hydro_beta-prop_sf"/>
</dbReference>
<dbReference type="GO" id="GO:0016757">
    <property type="term" value="F:glycosyltransferase activity"/>
    <property type="evidence" value="ECO:0007669"/>
    <property type="project" value="UniProtKB-KW"/>
</dbReference>
<dbReference type="SUPFAM" id="SSF75005">
    <property type="entry name" value="Arabinanase/levansucrase/invertase"/>
    <property type="match status" value="1"/>
</dbReference>
<dbReference type="PANTHER" id="PTHR34106:SF4">
    <property type="entry name" value="BLL5143 PROTEIN"/>
    <property type="match status" value="1"/>
</dbReference>
<keyword evidence="1" id="KW-0328">Glycosyltransferase</keyword>
<dbReference type="Pfam" id="PF04041">
    <property type="entry name" value="Glyco_hydro_130"/>
    <property type="match status" value="1"/>
</dbReference>
<proteinExistence type="predicted"/>